<gene>
    <name evidence="3" type="ORF">CYMTET_25573</name>
</gene>
<feature type="compositionally biased region" description="Basic and acidic residues" evidence="1">
    <location>
        <begin position="260"/>
        <end position="277"/>
    </location>
</feature>
<feature type="compositionally biased region" description="Acidic residues" evidence="1">
    <location>
        <begin position="167"/>
        <end position="177"/>
    </location>
</feature>
<evidence type="ECO:0008006" key="5">
    <source>
        <dbReference type="Google" id="ProtNLM"/>
    </source>
</evidence>
<evidence type="ECO:0000256" key="1">
    <source>
        <dbReference type="SAM" id="MobiDB-lite"/>
    </source>
</evidence>
<name>A0AAE0KZ18_9CHLO</name>
<dbReference type="PANTHER" id="PTHR48287">
    <property type="entry name" value="ARM REPEAT SUPERFAMILY PROTEIN"/>
    <property type="match status" value="1"/>
</dbReference>
<feature type="compositionally biased region" description="Basic residues" evidence="1">
    <location>
        <begin position="119"/>
        <end position="129"/>
    </location>
</feature>
<comment type="caution">
    <text evidence="3">The sequence shown here is derived from an EMBL/GenBank/DDBJ whole genome shotgun (WGS) entry which is preliminary data.</text>
</comment>
<feature type="compositionally biased region" description="Basic and acidic residues" evidence="1">
    <location>
        <begin position="197"/>
        <end position="217"/>
    </location>
</feature>
<dbReference type="EMBL" id="LGRX02013715">
    <property type="protein sequence ID" value="KAK3265774.1"/>
    <property type="molecule type" value="Genomic_DNA"/>
</dbReference>
<dbReference type="Proteomes" id="UP001190700">
    <property type="component" value="Unassembled WGS sequence"/>
</dbReference>
<protein>
    <recommendedName>
        <fullName evidence="5">Ribosomal RNA-processing protein 12-like conserved domain-containing protein</fullName>
    </recommendedName>
</protein>
<dbReference type="PANTHER" id="PTHR48287:SF1">
    <property type="entry name" value="ARM REPEAT SUPERFAMILY PROTEIN"/>
    <property type="match status" value="1"/>
</dbReference>
<dbReference type="SUPFAM" id="SSF48371">
    <property type="entry name" value="ARM repeat"/>
    <property type="match status" value="1"/>
</dbReference>
<dbReference type="AlphaFoldDB" id="A0AAE0KZ18"/>
<reference evidence="3 4" key="1">
    <citation type="journal article" date="2015" name="Genome Biol. Evol.">
        <title>Comparative Genomics of a Bacterivorous Green Alga Reveals Evolutionary Causalities and Consequences of Phago-Mixotrophic Mode of Nutrition.</title>
        <authorList>
            <person name="Burns J.A."/>
            <person name="Paasch A."/>
            <person name="Narechania A."/>
            <person name="Kim E."/>
        </authorList>
    </citation>
    <scope>NUCLEOTIDE SEQUENCE [LARGE SCALE GENOMIC DNA]</scope>
    <source>
        <strain evidence="3 4">PLY_AMNH</strain>
    </source>
</reference>
<proteinExistence type="predicted"/>
<feature type="compositionally biased region" description="Basic residues" evidence="1">
    <location>
        <begin position="407"/>
        <end position="420"/>
    </location>
</feature>
<evidence type="ECO:0000313" key="4">
    <source>
        <dbReference type="Proteomes" id="UP001190700"/>
    </source>
</evidence>
<sequence length="420" mass="45795">ISATVLALSRLLFEFSAALIQHVPELLPSVTQLIRLNNREITKSVLGFCKVAAMRLPLEQLQEQLPVLLEGLLHGDEKRNRFRLKVKTVLERLVRRCGHDAVAERMPEAHVALLQHMRKMKERGERKKRANSEAGSVAGKSKAGSRAASSSATARPSEWQHSMVFGGDEDDEDDDMESGGMGGARSQRGGKSSLGTRRTDGGRDKGKNRGIMLHDEGLDLLDETAMRRSLKSTGPSGSASREDEEFHMDHEGKMVISETWQDKKGGRKRLAGERDDLGSDDDDDKASVMTRTTQGGKSQGGKSMRSEGRKSQGGRSAATSAGGRSAATSAGGRSTKRQKYDMNSGGLYKAKKGTGGDRMVGKMDPYAYWQFDPKMLNRRAVKKKAAEKGLNRVIARKSAGSKDTGSRAHRAAVKRRTATS</sequence>
<feature type="region of interest" description="Disordered" evidence="1">
    <location>
        <begin position="119"/>
        <end position="359"/>
    </location>
</feature>
<dbReference type="InterPro" id="IPR016024">
    <property type="entry name" value="ARM-type_fold"/>
</dbReference>
<accession>A0AAE0KZ18</accession>
<feature type="signal peptide" evidence="2">
    <location>
        <begin position="1"/>
        <end position="18"/>
    </location>
</feature>
<feature type="compositionally biased region" description="Low complexity" evidence="1">
    <location>
        <begin position="313"/>
        <end position="333"/>
    </location>
</feature>
<feature type="compositionally biased region" description="Low complexity" evidence="1">
    <location>
        <begin position="132"/>
        <end position="154"/>
    </location>
</feature>
<organism evidence="3 4">
    <name type="scientific">Cymbomonas tetramitiformis</name>
    <dbReference type="NCBI Taxonomy" id="36881"/>
    <lineage>
        <taxon>Eukaryota</taxon>
        <taxon>Viridiplantae</taxon>
        <taxon>Chlorophyta</taxon>
        <taxon>Pyramimonadophyceae</taxon>
        <taxon>Pyramimonadales</taxon>
        <taxon>Pyramimonadaceae</taxon>
        <taxon>Cymbomonas</taxon>
    </lineage>
</organism>
<evidence type="ECO:0000313" key="3">
    <source>
        <dbReference type="EMBL" id="KAK3265774.1"/>
    </source>
</evidence>
<feature type="chain" id="PRO_5041924928" description="Ribosomal RNA-processing protein 12-like conserved domain-containing protein" evidence="2">
    <location>
        <begin position="19"/>
        <end position="420"/>
    </location>
</feature>
<feature type="region of interest" description="Disordered" evidence="1">
    <location>
        <begin position="386"/>
        <end position="420"/>
    </location>
</feature>
<dbReference type="InterPro" id="IPR052087">
    <property type="entry name" value="RRP12"/>
</dbReference>
<feature type="non-terminal residue" evidence="3">
    <location>
        <position position="1"/>
    </location>
</feature>
<evidence type="ECO:0000256" key="2">
    <source>
        <dbReference type="SAM" id="SignalP"/>
    </source>
</evidence>
<keyword evidence="2" id="KW-0732">Signal</keyword>
<keyword evidence="4" id="KW-1185">Reference proteome</keyword>